<keyword evidence="1" id="KW-1133">Transmembrane helix</keyword>
<name>A0AAW2YHN6_9EUKA</name>
<dbReference type="AlphaFoldDB" id="A0AAW2YHN6"/>
<keyword evidence="3" id="KW-1185">Reference proteome</keyword>
<evidence type="ECO:0000313" key="2">
    <source>
        <dbReference type="EMBL" id="KAL0476765.1"/>
    </source>
</evidence>
<feature type="transmembrane region" description="Helical" evidence="1">
    <location>
        <begin position="175"/>
        <end position="196"/>
    </location>
</feature>
<feature type="transmembrane region" description="Helical" evidence="1">
    <location>
        <begin position="149"/>
        <end position="169"/>
    </location>
</feature>
<keyword evidence="1 2" id="KW-0812">Transmembrane</keyword>
<dbReference type="EMBL" id="JAOPGA020000092">
    <property type="protein sequence ID" value="KAL0476765.1"/>
    <property type="molecule type" value="Genomic_DNA"/>
</dbReference>
<keyword evidence="1" id="KW-0472">Membrane</keyword>
<gene>
    <name evidence="2" type="ORF">AKO1_002773</name>
</gene>
<feature type="transmembrane region" description="Helical" evidence="1">
    <location>
        <begin position="51"/>
        <end position="69"/>
    </location>
</feature>
<comment type="caution">
    <text evidence="2">The sequence shown here is derived from an EMBL/GenBank/DDBJ whole genome shotgun (WGS) entry which is preliminary data.</text>
</comment>
<feature type="transmembrane region" description="Helical" evidence="1">
    <location>
        <begin position="117"/>
        <end position="137"/>
    </location>
</feature>
<dbReference type="Proteomes" id="UP001431209">
    <property type="component" value="Unassembled WGS sequence"/>
</dbReference>
<feature type="transmembrane region" description="Helical" evidence="1">
    <location>
        <begin position="26"/>
        <end position="45"/>
    </location>
</feature>
<sequence length="282" mass="31762">MNTNPIIQEVNSSIAHHKYTGALKPVGLCLVGFNVLAVVMFLWFSPSGFPWFIYTMYASALGFSIFFVVGSPFFAGHKDMFIHGLFTALTSTVLVFTNEHAYDPEASSHAHANLRVFPWSAYPVILLVTAVVIHALIKYRSLETSRTLFNIHATLFTATQSIILVSWAYGYRGRFPFFLITIFVFGCALLAHWVILKIKAKKQQSQLQQPPVQTEVAQQNISGGVQTFVQHAPVQYPQQFVGQPQQYMIQPYQQQTLVYPQVQDPNVPVQQPTTMIYPSNNV</sequence>
<evidence type="ECO:0000256" key="1">
    <source>
        <dbReference type="SAM" id="Phobius"/>
    </source>
</evidence>
<protein>
    <submittedName>
        <fullName evidence="2">6 TM domain-containing transmembrane protein</fullName>
    </submittedName>
</protein>
<accession>A0AAW2YHN6</accession>
<proteinExistence type="predicted"/>
<feature type="transmembrane region" description="Helical" evidence="1">
    <location>
        <begin position="81"/>
        <end position="97"/>
    </location>
</feature>
<organism evidence="2 3">
    <name type="scientific">Acrasis kona</name>
    <dbReference type="NCBI Taxonomy" id="1008807"/>
    <lineage>
        <taxon>Eukaryota</taxon>
        <taxon>Discoba</taxon>
        <taxon>Heterolobosea</taxon>
        <taxon>Tetramitia</taxon>
        <taxon>Eutetramitia</taxon>
        <taxon>Acrasidae</taxon>
        <taxon>Acrasis</taxon>
    </lineage>
</organism>
<evidence type="ECO:0000313" key="3">
    <source>
        <dbReference type="Proteomes" id="UP001431209"/>
    </source>
</evidence>
<reference evidence="2 3" key="1">
    <citation type="submission" date="2024-03" db="EMBL/GenBank/DDBJ databases">
        <title>The Acrasis kona genome and developmental transcriptomes reveal deep origins of eukaryotic multicellular pathways.</title>
        <authorList>
            <person name="Sheikh S."/>
            <person name="Fu C.-J."/>
            <person name="Brown M.W."/>
            <person name="Baldauf S.L."/>
        </authorList>
    </citation>
    <scope>NUCLEOTIDE SEQUENCE [LARGE SCALE GENOMIC DNA]</scope>
    <source>
        <strain evidence="2 3">ATCC MYA-3509</strain>
    </source>
</reference>